<dbReference type="Proteomes" id="UP001205890">
    <property type="component" value="Unassembled WGS sequence"/>
</dbReference>
<dbReference type="EMBL" id="JANCLU010000008">
    <property type="protein sequence ID" value="MCP8938879.1"/>
    <property type="molecule type" value="Genomic_DNA"/>
</dbReference>
<feature type="domain" description="NYN" evidence="1">
    <location>
        <begin position="3"/>
        <end position="149"/>
    </location>
</feature>
<dbReference type="Pfam" id="PF01936">
    <property type="entry name" value="NYN"/>
    <property type="match status" value="1"/>
</dbReference>
<dbReference type="RefSeq" id="WP_254741324.1">
    <property type="nucleotide sequence ID" value="NZ_JANCLU010000008.1"/>
</dbReference>
<evidence type="ECO:0000313" key="3">
    <source>
        <dbReference type="Proteomes" id="UP001205890"/>
    </source>
</evidence>
<accession>A0ABT1LBK9</accession>
<gene>
    <name evidence="2" type="ORF">NK718_10160</name>
</gene>
<reference evidence="2 3" key="1">
    <citation type="submission" date="2022-07" db="EMBL/GenBank/DDBJ databases">
        <authorList>
            <person name="Li W.-J."/>
            <person name="Deng Q.-Q."/>
        </authorList>
    </citation>
    <scope>NUCLEOTIDE SEQUENCE [LARGE SCALE GENOMIC DNA]</scope>
    <source>
        <strain evidence="2 3">SYSU M60028</strain>
    </source>
</reference>
<protein>
    <submittedName>
        <fullName evidence="2">NYN domain-containing protein</fullName>
    </submittedName>
</protein>
<dbReference type="InterPro" id="IPR021139">
    <property type="entry name" value="NYN"/>
</dbReference>
<proteinExistence type="predicted"/>
<evidence type="ECO:0000313" key="2">
    <source>
        <dbReference type="EMBL" id="MCP8938879.1"/>
    </source>
</evidence>
<sequence>MAFFDVQNLFRHAKDAFGHHHPNFDPLKLHARVCELKGWRPTLVRYYTGIPSAVEDPKWHGYWSNRILALKRAGVHVTTRPLRYRHLPPSKAGDTPQNIKIAQEKGIDLRLALDLVALARKRNFDVAVIYSQDQDLAEVVEEILEIGKEQERRIVLASAFPAGPRATSGRGIDRTEWIKITQNEYDACLDPRDFRPRGA</sequence>
<evidence type="ECO:0000259" key="1">
    <source>
        <dbReference type="Pfam" id="PF01936"/>
    </source>
</evidence>
<keyword evidence="3" id="KW-1185">Reference proteome</keyword>
<comment type="caution">
    <text evidence="2">The sequence shown here is derived from an EMBL/GenBank/DDBJ whole genome shotgun (WGS) entry which is preliminary data.</text>
</comment>
<organism evidence="2 3">
    <name type="scientific">Alsobacter ponti</name>
    <dbReference type="NCBI Taxonomy" id="2962936"/>
    <lineage>
        <taxon>Bacteria</taxon>
        <taxon>Pseudomonadati</taxon>
        <taxon>Pseudomonadota</taxon>
        <taxon>Alphaproteobacteria</taxon>
        <taxon>Hyphomicrobiales</taxon>
        <taxon>Alsobacteraceae</taxon>
        <taxon>Alsobacter</taxon>
    </lineage>
</organism>
<name>A0ABT1LBK9_9HYPH</name>
<dbReference type="Gene3D" id="3.40.50.1010">
    <property type="entry name" value="5'-nuclease"/>
    <property type="match status" value="1"/>
</dbReference>